<evidence type="ECO:0000256" key="1">
    <source>
        <dbReference type="SAM" id="MobiDB-lite"/>
    </source>
</evidence>
<gene>
    <name evidence="2" type="ORF">GCM10009663_74940</name>
</gene>
<dbReference type="EMBL" id="BAAALD010000151">
    <property type="protein sequence ID" value="GAA1125211.1"/>
    <property type="molecule type" value="Genomic_DNA"/>
</dbReference>
<accession>A0ABP4EVC5</accession>
<evidence type="ECO:0000313" key="3">
    <source>
        <dbReference type="Proteomes" id="UP001499987"/>
    </source>
</evidence>
<reference evidence="3" key="1">
    <citation type="journal article" date="2019" name="Int. J. Syst. Evol. Microbiol.">
        <title>The Global Catalogue of Microorganisms (GCM) 10K type strain sequencing project: providing services to taxonomists for standard genome sequencing and annotation.</title>
        <authorList>
            <consortium name="The Broad Institute Genomics Platform"/>
            <consortium name="The Broad Institute Genome Sequencing Center for Infectious Disease"/>
            <person name="Wu L."/>
            <person name="Ma J."/>
        </authorList>
    </citation>
    <scope>NUCLEOTIDE SEQUENCE [LARGE SCALE GENOMIC DNA]</scope>
    <source>
        <strain evidence="3">JCM 13002</strain>
    </source>
</reference>
<keyword evidence="3" id="KW-1185">Reference proteome</keyword>
<name>A0ABP4EVC5_9ACTN</name>
<evidence type="ECO:0000313" key="2">
    <source>
        <dbReference type="EMBL" id="GAA1125211.1"/>
    </source>
</evidence>
<protein>
    <submittedName>
        <fullName evidence="2">Uncharacterized protein</fullName>
    </submittedName>
</protein>
<organism evidence="2 3">
    <name type="scientific">Kitasatospora arboriphila</name>
    <dbReference type="NCBI Taxonomy" id="258052"/>
    <lineage>
        <taxon>Bacteria</taxon>
        <taxon>Bacillati</taxon>
        <taxon>Actinomycetota</taxon>
        <taxon>Actinomycetes</taxon>
        <taxon>Kitasatosporales</taxon>
        <taxon>Streptomycetaceae</taxon>
        <taxon>Kitasatospora</taxon>
    </lineage>
</organism>
<sequence length="78" mass="8318">MTVSGSLGQWRQWTGLPFDRDGATEVPGAPVPVPVPVHVGLAHDRAVHVEPDVRVRTRCGRATTPDGRSRGRGSAPAR</sequence>
<proteinExistence type="predicted"/>
<comment type="caution">
    <text evidence="2">The sequence shown here is derived from an EMBL/GenBank/DDBJ whole genome shotgun (WGS) entry which is preliminary data.</text>
</comment>
<dbReference type="Proteomes" id="UP001499987">
    <property type="component" value="Unassembled WGS sequence"/>
</dbReference>
<feature type="region of interest" description="Disordered" evidence="1">
    <location>
        <begin position="57"/>
        <end position="78"/>
    </location>
</feature>